<evidence type="ECO:0000259" key="1">
    <source>
        <dbReference type="PROSITE" id="PS50878"/>
    </source>
</evidence>
<name>Q64IX9_FUNHE</name>
<dbReference type="GO" id="GO:0003964">
    <property type="term" value="F:RNA-directed DNA polymerase activity"/>
    <property type="evidence" value="ECO:0007669"/>
    <property type="project" value="UniProtKB-KW"/>
</dbReference>
<dbReference type="PROSITE" id="PS50878">
    <property type="entry name" value="RT_POL"/>
    <property type="match status" value="1"/>
</dbReference>
<sequence>GEQKLALFADDVLIFLTQPNQTLPRLMTALEEYGSLSGYKINVNKTQILCLNFKPSIRIKNMYKWNWDSEHIKYLGVALTKDLSKLVEANYGPLTSKVKSDLQRWNTVPFLNLHSRVESIRMNILPRMLYLFQCLPIKIPQKYFDDWDRMLAKYIWQHKRARVKYKTLQLIKEKGGLGLPCLKEYYYAAQLRPLICLSSPTYSAGWKDIEVAITKEVPIMALLADTKLQKTTPYTSDFMYDSLLNSWNEIIKKCKLGELSNILRWCAYDSEFVPNKYDDRFKRWISKGLTTYHSFIHKGAFSSFETLKTKYGLGQDDFYRYLQIRHYFHQNLKTVYEQKDLGFLQIFLTLTRSHSQNNIISRLYKGIQQCTQGSTEDIKKRWEKEGNMVISHDSWANICQFQWTITGSNTWREFSWKNMIRYFITPIQKRHLGGGDACWKLCGVSGANHFHIFWECQVISNYWTQIGEHVNNVFGTKIPLKCETLYLGDVPVTNWNNNDKKLLGMLLIASKKAITRKWMRVESPTIEDWTNIIHEIYVMEKLSFSLRMQKDIFYKIWTKWTEYIKPLRSDFV</sequence>
<dbReference type="EMBL" id="AY497838">
    <property type="protein sequence ID" value="AAS83197.1"/>
    <property type="molecule type" value="Genomic_DNA"/>
</dbReference>
<keyword evidence="2" id="KW-0695">RNA-directed DNA polymerase</keyword>
<proteinExistence type="predicted"/>
<organism evidence="2">
    <name type="scientific">Fundulus heteroclitus</name>
    <name type="common">Killifish</name>
    <name type="synonym">Mummichog</name>
    <dbReference type="NCBI Taxonomy" id="8078"/>
    <lineage>
        <taxon>Eukaryota</taxon>
        <taxon>Metazoa</taxon>
        <taxon>Chordata</taxon>
        <taxon>Craniata</taxon>
        <taxon>Vertebrata</taxon>
        <taxon>Euteleostomi</taxon>
        <taxon>Actinopterygii</taxon>
        <taxon>Neopterygii</taxon>
        <taxon>Teleostei</taxon>
        <taxon>Neoteleostei</taxon>
        <taxon>Acanthomorphata</taxon>
        <taxon>Ovalentaria</taxon>
        <taxon>Atherinomorphae</taxon>
        <taxon>Cyprinodontiformes</taxon>
        <taxon>Fundulidae</taxon>
        <taxon>Fundulus</taxon>
    </lineage>
</organism>
<evidence type="ECO:0000313" key="2">
    <source>
        <dbReference type="EMBL" id="AAS83197.1"/>
    </source>
</evidence>
<keyword evidence="2" id="KW-0548">Nucleotidyltransferase</keyword>
<dbReference type="Pfam" id="PF00078">
    <property type="entry name" value="RVT_1"/>
    <property type="match status" value="1"/>
</dbReference>
<dbReference type="InterPro" id="IPR000477">
    <property type="entry name" value="RT_dom"/>
</dbReference>
<keyword evidence="2" id="KW-0808">Transferase</keyword>
<feature type="non-terminal residue" evidence="2">
    <location>
        <position position="1"/>
    </location>
</feature>
<accession>Q64IX9</accession>
<protein>
    <submittedName>
        <fullName evidence="2">Reverse transcriptase</fullName>
    </submittedName>
</protein>
<reference evidence="2" key="1">
    <citation type="journal article" date="2004" name="J. Mol. Evol.">
        <title>Teleost fish genomes contain a diverse array of L1 retrotransposon lineages that exhibit a low copy number and high rate of turnover.</title>
        <authorList>
            <person name="Duvernell D.D."/>
            <person name="Pryor S.R."/>
            <person name="Adams S.M."/>
        </authorList>
    </citation>
    <scope>NUCLEOTIDE SEQUENCE</scope>
    <source>
        <strain evidence="2">1S3.1_Fh</strain>
    </source>
</reference>
<dbReference type="PANTHER" id="PTHR31635">
    <property type="entry name" value="REVERSE TRANSCRIPTASE DOMAIN-CONTAINING PROTEIN-RELATED"/>
    <property type="match status" value="1"/>
</dbReference>
<feature type="domain" description="Reverse transcriptase" evidence="1">
    <location>
        <begin position="1"/>
        <end position="79"/>
    </location>
</feature>
<dbReference type="PANTHER" id="PTHR31635:SF196">
    <property type="entry name" value="REVERSE TRANSCRIPTASE DOMAIN-CONTAINING PROTEIN-RELATED"/>
    <property type="match status" value="1"/>
</dbReference>
<dbReference type="AlphaFoldDB" id="Q64IX9"/>